<reference evidence="2" key="2">
    <citation type="submission" date="2015-01" db="EMBL/GenBank/DDBJ databases">
        <title>Evolutionary Origins and Diversification of the Mycorrhizal Mutualists.</title>
        <authorList>
            <consortium name="DOE Joint Genome Institute"/>
            <consortium name="Mycorrhizal Genomics Consortium"/>
            <person name="Kohler A."/>
            <person name="Kuo A."/>
            <person name="Nagy L.G."/>
            <person name="Floudas D."/>
            <person name="Copeland A."/>
            <person name="Barry K.W."/>
            <person name="Cichocki N."/>
            <person name="Veneault-Fourrey C."/>
            <person name="LaButti K."/>
            <person name="Lindquist E.A."/>
            <person name="Lipzen A."/>
            <person name="Lundell T."/>
            <person name="Morin E."/>
            <person name="Murat C."/>
            <person name="Riley R."/>
            <person name="Ohm R."/>
            <person name="Sun H."/>
            <person name="Tunlid A."/>
            <person name="Henrissat B."/>
            <person name="Grigoriev I.V."/>
            <person name="Hibbett D.S."/>
            <person name="Martin F."/>
        </authorList>
    </citation>
    <scope>NUCLEOTIDE SEQUENCE [LARGE SCALE GENOMIC DNA]</scope>
    <source>
        <strain evidence="2">Foug A</strain>
    </source>
</reference>
<sequence length="152" mass="17009">MPRTPDLPRSADTKWTAVDGMIVVKVFVPATDDIWRVRVPHDISLQRFTSKVLSKLGFHVAFSGSCFDGPEYHFRTNDTFRRWIDNRVRNGRNLPIVAHVIDAPPLPLHVSTSLFSSVRSSSCIADGNVSPAVRNFVRPLPSATSITRHMTV</sequence>
<dbReference type="HOGENOM" id="CLU_1723430_0_0_1"/>
<dbReference type="EMBL" id="KN822044">
    <property type="protein sequence ID" value="KIM62256.1"/>
    <property type="molecule type" value="Genomic_DNA"/>
</dbReference>
<dbReference type="AlphaFoldDB" id="A0A0C3E2G7"/>
<name>A0A0C3E2G7_9AGAM</name>
<dbReference type="InParanoid" id="A0A0C3E2G7"/>
<evidence type="ECO:0000313" key="1">
    <source>
        <dbReference type="EMBL" id="KIM62256.1"/>
    </source>
</evidence>
<reference evidence="1 2" key="1">
    <citation type="submission" date="2014-04" db="EMBL/GenBank/DDBJ databases">
        <authorList>
            <consortium name="DOE Joint Genome Institute"/>
            <person name="Kuo A."/>
            <person name="Kohler A."/>
            <person name="Nagy L.G."/>
            <person name="Floudas D."/>
            <person name="Copeland A."/>
            <person name="Barry K.W."/>
            <person name="Cichocki N."/>
            <person name="Veneault-Fourrey C."/>
            <person name="LaButti K."/>
            <person name="Lindquist E.A."/>
            <person name="Lipzen A."/>
            <person name="Lundell T."/>
            <person name="Morin E."/>
            <person name="Murat C."/>
            <person name="Sun H."/>
            <person name="Tunlid A."/>
            <person name="Henrissat B."/>
            <person name="Grigoriev I.V."/>
            <person name="Hibbett D.S."/>
            <person name="Martin F."/>
            <person name="Nordberg H.P."/>
            <person name="Cantor M.N."/>
            <person name="Hua S.X."/>
        </authorList>
    </citation>
    <scope>NUCLEOTIDE SEQUENCE [LARGE SCALE GENOMIC DNA]</scope>
    <source>
        <strain evidence="1 2">Foug A</strain>
    </source>
</reference>
<protein>
    <submittedName>
        <fullName evidence="1">Uncharacterized protein</fullName>
    </submittedName>
</protein>
<accession>A0A0C3E2G7</accession>
<dbReference type="OrthoDB" id="2667096at2759"/>
<dbReference type="Proteomes" id="UP000053989">
    <property type="component" value="Unassembled WGS sequence"/>
</dbReference>
<evidence type="ECO:0000313" key="2">
    <source>
        <dbReference type="Proteomes" id="UP000053989"/>
    </source>
</evidence>
<keyword evidence="2" id="KW-1185">Reference proteome</keyword>
<organism evidence="1 2">
    <name type="scientific">Scleroderma citrinum Foug A</name>
    <dbReference type="NCBI Taxonomy" id="1036808"/>
    <lineage>
        <taxon>Eukaryota</taxon>
        <taxon>Fungi</taxon>
        <taxon>Dikarya</taxon>
        <taxon>Basidiomycota</taxon>
        <taxon>Agaricomycotina</taxon>
        <taxon>Agaricomycetes</taxon>
        <taxon>Agaricomycetidae</taxon>
        <taxon>Boletales</taxon>
        <taxon>Sclerodermatineae</taxon>
        <taxon>Sclerodermataceae</taxon>
        <taxon>Scleroderma</taxon>
    </lineage>
</organism>
<gene>
    <name evidence="1" type="ORF">SCLCIDRAFT_119975</name>
</gene>
<proteinExistence type="predicted"/>